<feature type="binding site" evidence="11">
    <location>
        <position position="349"/>
    </location>
    <ligand>
        <name>(2R)-2-phosphoglycerate</name>
        <dbReference type="ChEBI" id="CHEBI:58289"/>
    </ligand>
</feature>
<reference evidence="17 18" key="1">
    <citation type="journal article" date="2023" name="Int. J. Syst. Evol. Microbiol.">
        <title>Sellimonas catena sp. nov., isolated from human faeces.</title>
        <authorList>
            <person name="Hisatomi A."/>
            <person name="Ohkuma M."/>
            <person name="Sakamoto M."/>
        </authorList>
    </citation>
    <scope>NUCLEOTIDE SEQUENCE [LARGE SCALE GENOMIC DNA]</scope>
    <source>
        <strain evidence="17 18">12EGH17</strain>
    </source>
</reference>
<comment type="function">
    <text evidence="11">Catalyzes the reversible conversion of 2-phosphoglycerate (2-PG) into phosphoenolpyruvate (PEP). It is essential for the degradation of carbohydrates via glycolysis.</text>
</comment>
<dbReference type="GO" id="GO:0004634">
    <property type="term" value="F:phosphopyruvate hydratase activity"/>
    <property type="evidence" value="ECO:0007669"/>
    <property type="project" value="UniProtKB-UniRule"/>
</dbReference>
<feature type="binding site" evidence="13">
    <location>
        <position position="297"/>
    </location>
    <ligand>
        <name>substrate</name>
    </ligand>
</feature>
<dbReference type="EMBL" id="BSBO01000006">
    <property type="protein sequence ID" value="GLG03617.1"/>
    <property type="molecule type" value="Genomic_DNA"/>
</dbReference>
<dbReference type="GO" id="GO:0000287">
    <property type="term" value="F:magnesium ion binding"/>
    <property type="evidence" value="ECO:0007669"/>
    <property type="project" value="UniProtKB-UniRule"/>
</dbReference>
<keyword evidence="11" id="KW-0963">Cytoplasm</keyword>
<dbReference type="Proteomes" id="UP001145145">
    <property type="component" value="Unassembled WGS sequence"/>
</dbReference>
<evidence type="ECO:0000256" key="8">
    <source>
        <dbReference type="ARBA" id="ARBA00023152"/>
    </source>
</evidence>
<feature type="binding site" evidence="11">
    <location>
        <position position="400"/>
    </location>
    <ligand>
        <name>(2R)-2-phosphoglycerate</name>
        <dbReference type="ChEBI" id="CHEBI:58289"/>
    </ligand>
</feature>
<evidence type="ECO:0000256" key="7">
    <source>
        <dbReference type="ARBA" id="ARBA00022842"/>
    </source>
</evidence>
<dbReference type="AlphaFoldDB" id="A0A9W6C6I8"/>
<dbReference type="GO" id="GO:0009986">
    <property type="term" value="C:cell surface"/>
    <property type="evidence" value="ECO:0007669"/>
    <property type="project" value="UniProtKB-SubCell"/>
</dbReference>
<evidence type="ECO:0000256" key="10">
    <source>
        <dbReference type="ARBA" id="ARBA00048951"/>
    </source>
</evidence>
<dbReference type="PRINTS" id="PR00148">
    <property type="entry name" value="ENOLASE"/>
</dbReference>
<name>A0A9W6C6I8_9FIRM</name>
<feature type="binding site" evidence="11 14">
    <location>
        <position position="246"/>
    </location>
    <ligand>
        <name>Mg(2+)</name>
        <dbReference type="ChEBI" id="CHEBI:18420"/>
    </ligand>
</feature>
<dbReference type="InterPro" id="IPR036849">
    <property type="entry name" value="Enolase-like_C_sf"/>
</dbReference>
<dbReference type="Pfam" id="PF03952">
    <property type="entry name" value="Enolase_N"/>
    <property type="match status" value="1"/>
</dbReference>
<feature type="binding site" evidence="11">
    <location>
        <position position="378"/>
    </location>
    <ligand>
        <name>(2R)-2-phosphoglycerate</name>
        <dbReference type="ChEBI" id="CHEBI:58289"/>
    </ligand>
</feature>
<dbReference type="Pfam" id="PF00113">
    <property type="entry name" value="Enolase_C"/>
    <property type="match status" value="1"/>
</dbReference>
<sequence>MHHCNAIRDIYAREILDSRGNPTIETQVLLADGTIGTASVPSGASTGRYEAKELRDKEKQDRYCGRGVERAVNHVNDRIAREVIGVNALEQTELDHLLIRLDGTEDKSNLGANAILSVSMAAAKAAAMSLNLPLYRYLGGVHTRRIPVPMMNVLNGGRHADNIIDFQEFMIMPAGACCFREGLRMCTEVYHMIKALLKGRGYHTGVGDEGGFAPDLPDTGSVCDILMEAIETAGYRAGKDIVLCLDAAASEIYDRDFGKYVFVGESKGKEKKVVRTAEELIDYYAELIEKYPIVSIEDGLEEEDFPGWELMNTRLGLQTQLVGDDLFVTSTKRLQRGIDCRAANAVLVKINQIGTLTEAFDTIRMAREYGYRSIVSHRSGETADTTIADIAVAFGTGQIKTGAPCRSERVEKYNRLLKIEEELGDTAIYKNPFS</sequence>
<comment type="cofactor">
    <cofactor evidence="14">
        <name>Mg(2+)</name>
        <dbReference type="ChEBI" id="CHEBI:18420"/>
    </cofactor>
    <text evidence="14">Mg(2+) is required for catalysis and for stabilizing the dimer.</text>
</comment>
<feature type="binding site" evidence="13">
    <location>
        <position position="168"/>
    </location>
    <ligand>
        <name>substrate</name>
    </ligand>
</feature>
<comment type="caution">
    <text evidence="17">The sequence shown here is derived from an EMBL/GenBank/DDBJ whole genome shotgun (WGS) entry which is preliminary data.</text>
</comment>
<dbReference type="SMART" id="SM01193">
    <property type="entry name" value="Enolase_N"/>
    <property type="match status" value="1"/>
</dbReference>
<feature type="domain" description="Enolase N-terminal" evidence="16">
    <location>
        <begin position="7"/>
        <end position="138"/>
    </location>
</feature>
<dbReference type="EC" id="4.2.1.11" evidence="3 11"/>
<feature type="binding site" evidence="13">
    <location>
        <position position="400"/>
    </location>
    <ligand>
        <name>substrate</name>
    </ligand>
</feature>
<dbReference type="PANTHER" id="PTHR11902">
    <property type="entry name" value="ENOLASE"/>
    <property type="match status" value="1"/>
</dbReference>
<dbReference type="GO" id="GO:0006096">
    <property type="term" value="P:glycolytic process"/>
    <property type="evidence" value="ECO:0007669"/>
    <property type="project" value="UniProtKB-UniRule"/>
</dbReference>
<feature type="active site" description="Proton donor" evidence="11 12">
    <location>
        <position position="209"/>
    </location>
</feature>
<organism evidence="17 18">
    <name type="scientific">Sellimonas catena</name>
    <dbReference type="NCBI Taxonomy" id="2994035"/>
    <lineage>
        <taxon>Bacteria</taxon>
        <taxon>Bacillati</taxon>
        <taxon>Bacillota</taxon>
        <taxon>Clostridia</taxon>
        <taxon>Lachnospirales</taxon>
        <taxon>Lachnospiraceae</taxon>
        <taxon>Sellimonas</taxon>
    </lineage>
</organism>
<evidence type="ECO:0000256" key="5">
    <source>
        <dbReference type="ARBA" id="ARBA00022525"/>
    </source>
</evidence>
<comment type="similarity">
    <text evidence="2 11">Belongs to the enolase family.</text>
</comment>
<dbReference type="SFLD" id="SFLDF00002">
    <property type="entry name" value="enolase"/>
    <property type="match status" value="1"/>
</dbReference>
<comment type="pathway">
    <text evidence="1 11">Carbohydrate degradation; glycolysis; pyruvate from D-glyceraldehyde 3-phosphate: step 4/5.</text>
</comment>
<feature type="binding site" evidence="13">
    <location>
        <position position="159"/>
    </location>
    <ligand>
        <name>substrate</name>
    </ligand>
</feature>
<dbReference type="PROSITE" id="PS00164">
    <property type="entry name" value="ENOLASE"/>
    <property type="match status" value="1"/>
</dbReference>
<comment type="cofactor">
    <cofactor evidence="11">
        <name>Mg(2+)</name>
        <dbReference type="ChEBI" id="CHEBI:18420"/>
    </cofactor>
    <text evidence="11">Binds a second Mg(2+) ion via substrate during catalysis.</text>
</comment>
<feature type="domain" description="Enolase C-terminal TIM barrel" evidence="15">
    <location>
        <begin position="143"/>
        <end position="432"/>
    </location>
</feature>
<proteinExistence type="inferred from homology"/>
<dbReference type="Gene3D" id="3.20.20.120">
    <property type="entry name" value="Enolase-like C-terminal domain"/>
    <property type="match status" value="1"/>
</dbReference>
<dbReference type="InterPro" id="IPR020811">
    <property type="entry name" value="Enolase_N"/>
</dbReference>
<dbReference type="PANTHER" id="PTHR11902:SF1">
    <property type="entry name" value="ENOLASE"/>
    <property type="match status" value="1"/>
</dbReference>
<feature type="binding site" evidence="11 14">
    <location>
        <position position="324"/>
    </location>
    <ligand>
        <name>Mg(2+)</name>
        <dbReference type="ChEBI" id="CHEBI:18420"/>
    </ligand>
</feature>
<dbReference type="InterPro" id="IPR020809">
    <property type="entry name" value="Enolase_CS"/>
</dbReference>
<evidence type="ECO:0000256" key="6">
    <source>
        <dbReference type="ARBA" id="ARBA00022723"/>
    </source>
</evidence>
<dbReference type="GO" id="GO:0000015">
    <property type="term" value="C:phosphopyruvate hydratase complex"/>
    <property type="evidence" value="ECO:0007669"/>
    <property type="project" value="InterPro"/>
</dbReference>
<evidence type="ECO:0000313" key="17">
    <source>
        <dbReference type="EMBL" id="GLG03617.1"/>
    </source>
</evidence>
<dbReference type="GO" id="GO:0005576">
    <property type="term" value="C:extracellular region"/>
    <property type="evidence" value="ECO:0007669"/>
    <property type="project" value="UniProtKB-SubCell"/>
</dbReference>
<comment type="subcellular location">
    <subcellularLocation>
        <location evidence="11">Cytoplasm</location>
    </subcellularLocation>
    <subcellularLocation>
        <location evidence="11">Secreted</location>
    </subcellularLocation>
    <subcellularLocation>
        <location evidence="11">Cell surface</location>
    </subcellularLocation>
    <text evidence="11">Fractions of enolase are present in both the cytoplasm and on the cell surface.</text>
</comment>
<feature type="active site" description="Proton acceptor" evidence="11 12">
    <location>
        <position position="349"/>
    </location>
</feature>
<evidence type="ECO:0000313" key="18">
    <source>
        <dbReference type="Proteomes" id="UP001145145"/>
    </source>
</evidence>
<evidence type="ECO:0000256" key="11">
    <source>
        <dbReference type="HAMAP-Rule" id="MF_00318"/>
    </source>
</evidence>
<feature type="binding site" evidence="13">
    <location>
        <begin position="376"/>
        <end position="379"/>
    </location>
    <ligand>
        <name>substrate</name>
    </ligand>
</feature>
<evidence type="ECO:0000259" key="16">
    <source>
        <dbReference type="SMART" id="SM01193"/>
    </source>
</evidence>
<dbReference type="RefSeq" id="WP_281872363.1">
    <property type="nucleotide sequence ID" value="NZ_BSBO01000006.1"/>
</dbReference>
<dbReference type="PIRSF" id="PIRSF001400">
    <property type="entry name" value="Enolase"/>
    <property type="match status" value="1"/>
</dbReference>
<dbReference type="SFLD" id="SFLDG00178">
    <property type="entry name" value="enolase"/>
    <property type="match status" value="1"/>
</dbReference>
<evidence type="ECO:0000256" key="9">
    <source>
        <dbReference type="ARBA" id="ARBA00023239"/>
    </source>
</evidence>
<dbReference type="CDD" id="cd03313">
    <property type="entry name" value="enolase"/>
    <property type="match status" value="1"/>
</dbReference>
<evidence type="ECO:0000256" key="13">
    <source>
        <dbReference type="PIRSR" id="PIRSR001400-2"/>
    </source>
</evidence>
<evidence type="ECO:0000256" key="12">
    <source>
        <dbReference type="PIRSR" id="PIRSR001400-1"/>
    </source>
</evidence>
<dbReference type="SUPFAM" id="SSF54826">
    <property type="entry name" value="Enolase N-terminal domain-like"/>
    <property type="match status" value="1"/>
</dbReference>
<dbReference type="SUPFAM" id="SSF51604">
    <property type="entry name" value="Enolase C-terminal domain-like"/>
    <property type="match status" value="1"/>
</dbReference>
<dbReference type="NCBIfam" id="TIGR01060">
    <property type="entry name" value="eno"/>
    <property type="match status" value="1"/>
</dbReference>
<evidence type="ECO:0000259" key="15">
    <source>
        <dbReference type="SMART" id="SM01192"/>
    </source>
</evidence>
<dbReference type="Gene3D" id="3.30.390.10">
    <property type="entry name" value="Enolase-like, N-terminal domain"/>
    <property type="match status" value="1"/>
</dbReference>
<dbReference type="InterPro" id="IPR029017">
    <property type="entry name" value="Enolase-like_N"/>
</dbReference>
<evidence type="ECO:0000256" key="4">
    <source>
        <dbReference type="ARBA" id="ARBA00017068"/>
    </source>
</evidence>
<evidence type="ECO:0000256" key="14">
    <source>
        <dbReference type="PIRSR" id="PIRSR001400-3"/>
    </source>
</evidence>
<comment type="catalytic activity">
    <reaction evidence="10">
        <text>(2R)-2-phosphoglycerate = phosphoenolpyruvate + H2O</text>
        <dbReference type="Rhea" id="RHEA:10164"/>
        <dbReference type="ChEBI" id="CHEBI:15377"/>
        <dbReference type="ChEBI" id="CHEBI:58289"/>
        <dbReference type="ChEBI" id="CHEBI:58702"/>
        <dbReference type="EC" id="4.2.1.11"/>
    </reaction>
    <physiologicalReaction direction="left-to-right" evidence="10">
        <dbReference type="Rhea" id="RHEA:10165"/>
    </physiologicalReaction>
</comment>
<keyword evidence="7 11" id="KW-0460">Magnesium</keyword>
<evidence type="ECO:0000256" key="1">
    <source>
        <dbReference type="ARBA" id="ARBA00005031"/>
    </source>
</evidence>
<evidence type="ECO:0000256" key="3">
    <source>
        <dbReference type="ARBA" id="ARBA00012058"/>
    </source>
</evidence>
<feature type="binding site" evidence="11">
    <location>
        <position position="379"/>
    </location>
    <ligand>
        <name>(2R)-2-phosphoglycerate</name>
        <dbReference type="ChEBI" id="CHEBI:58289"/>
    </ligand>
</feature>
<dbReference type="SFLD" id="SFLDS00001">
    <property type="entry name" value="Enolase"/>
    <property type="match status" value="1"/>
</dbReference>
<feature type="binding site" evidence="11 14">
    <location>
        <position position="297"/>
    </location>
    <ligand>
        <name>Mg(2+)</name>
        <dbReference type="ChEBI" id="CHEBI:18420"/>
    </ligand>
</feature>
<keyword evidence="8 11" id="KW-0324">Glycolysis</keyword>
<gene>
    <name evidence="11 17" type="primary">eno</name>
    <name evidence="17" type="ORF">Selli1_07910</name>
</gene>
<dbReference type="SMART" id="SM01192">
    <property type="entry name" value="Enolase_C"/>
    <property type="match status" value="1"/>
</dbReference>
<accession>A0A9W6C6I8</accession>
<keyword evidence="5 11" id="KW-0964">Secreted</keyword>
<dbReference type="HAMAP" id="MF_00318">
    <property type="entry name" value="Enolase"/>
    <property type="match status" value="1"/>
</dbReference>
<keyword evidence="18" id="KW-1185">Reference proteome</keyword>
<dbReference type="InterPro" id="IPR020810">
    <property type="entry name" value="Enolase_C"/>
</dbReference>
<feature type="binding site" evidence="11">
    <location>
        <position position="167"/>
    </location>
    <ligand>
        <name>(2R)-2-phosphoglycerate</name>
        <dbReference type="ChEBI" id="CHEBI:58289"/>
    </ligand>
</feature>
<keyword evidence="9 11" id="KW-0456">Lyase</keyword>
<protein>
    <recommendedName>
        <fullName evidence="4 11">Enolase</fullName>
        <ecNumber evidence="3 11">4.2.1.11</ecNumber>
    </recommendedName>
    <alternativeName>
        <fullName evidence="11">2-phospho-D-glycerate hydro-lyase</fullName>
    </alternativeName>
    <alternativeName>
        <fullName evidence="11">2-phosphoglycerate dehydratase</fullName>
    </alternativeName>
</protein>
<dbReference type="InterPro" id="IPR000941">
    <property type="entry name" value="Enolase"/>
</dbReference>
<keyword evidence="6 11" id="KW-0479">Metal-binding</keyword>
<evidence type="ECO:0000256" key="2">
    <source>
        <dbReference type="ARBA" id="ARBA00009604"/>
    </source>
</evidence>
<feature type="binding site" evidence="13">
    <location>
        <position position="324"/>
    </location>
    <ligand>
        <name>substrate</name>
    </ligand>
</feature>